<proteinExistence type="predicted"/>
<dbReference type="EMBL" id="JAUKVY010000007">
    <property type="protein sequence ID" value="MDO1532874.1"/>
    <property type="molecule type" value="Genomic_DNA"/>
</dbReference>
<protein>
    <recommendedName>
        <fullName evidence="4">Zinc ribbon domain-containing protein</fullName>
    </recommendedName>
</protein>
<organism evidence="2 3">
    <name type="scientific">Variovorax ginsengisoli</name>
    <dbReference type="NCBI Taxonomy" id="363844"/>
    <lineage>
        <taxon>Bacteria</taxon>
        <taxon>Pseudomonadati</taxon>
        <taxon>Pseudomonadota</taxon>
        <taxon>Betaproteobacteria</taxon>
        <taxon>Burkholderiales</taxon>
        <taxon>Comamonadaceae</taxon>
        <taxon>Variovorax</taxon>
    </lineage>
</organism>
<evidence type="ECO:0000313" key="2">
    <source>
        <dbReference type="EMBL" id="MDO1532874.1"/>
    </source>
</evidence>
<dbReference type="RefSeq" id="WP_301808236.1">
    <property type="nucleotide sequence ID" value="NZ_JAUJZH010000007.1"/>
</dbReference>
<feature type="compositionally biased region" description="Low complexity" evidence="1">
    <location>
        <begin position="180"/>
        <end position="191"/>
    </location>
</feature>
<evidence type="ECO:0000313" key="3">
    <source>
        <dbReference type="Proteomes" id="UP001169027"/>
    </source>
</evidence>
<feature type="compositionally biased region" description="Pro residues" evidence="1">
    <location>
        <begin position="216"/>
        <end position="226"/>
    </location>
</feature>
<name>A0ABT8S1R7_9BURK</name>
<dbReference type="Proteomes" id="UP001169027">
    <property type="component" value="Unassembled WGS sequence"/>
</dbReference>
<gene>
    <name evidence="2" type="ORF">Q2T77_11305</name>
</gene>
<keyword evidence="3" id="KW-1185">Reference proteome</keyword>
<comment type="caution">
    <text evidence="2">The sequence shown here is derived from an EMBL/GenBank/DDBJ whole genome shotgun (WGS) entry which is preliminary data.</text>
</comment>
<feature type="region of interest" description="Disordered" evidence="1">
    <location>
        <begin position="264"/>
        <end position="292"/>
    </location>
</feature>
<evidence type="ECO:0008006" key="4">
    <source>
        <dbReference type="Google" id="ProtNLM"/>
    </source>
</evidence>
<accession>A0ABT8S1R7</accession>
<sequence>MSVVCNVCGSANRSKAKYCVGCAHPLPGFTPTGPAALDAVMAIRPAAGAAPRGAEGGRHGSAVPVLPAETAAFWLKAGCVGLAMVVGFAAWCFHVTRKPGAPPLQEQILTLVVPESAAPRAPSAVPVPSASSAPPAATRDARLDALGIARVGPAAESVATPDRTAVPQAARLDPPPAMTPRPAARPKTAVASSRRSPIEAPPPSAVDRAPLRVDPDPGPPIAPGPGPLYDRGATPSQRFADTGPPVVPGPGPLYNFARPAVRAPSSPIGNDLGPPIAAGPGPQFDYSTRGAR</sequence>
<reference evidence="2" key="1">
    <citation type="submission" date="2023-06" db="EMBL/GenBank/DDBJ databases">
        <authorList>
            <person name="Jiang Y."/>
            <person name="Liu Q."/>
        </authorList>
    </citation>
    <scope>NUCLEOTIDE SEQUENCE</scope>
    <source>
        <strain evidence="2">CGMCC 1.12090</strain>
    </source>
</reference>
<feature type="region of interest" description="Disordered" evidence="1">
    <location>
        <begin position="154"/>
        <end position="251"/>
    </location>
</feature>
<evidence type="ECO:0000256" key="1">
    <source>
        <dbReference type="SAM" id="MobiDB-lite"/>
    </source>
</evidence>